<dbReference type="InterPro" id="IPR035919">
    <property type="entry name" value="EAL_sf"/>
</dbReference>
<keyword evidence="2" id="KW-1133">Transmembrane helix</keyword>
<dbReference type="Gene3D" id="3.30.450.20">
    <property type="entry name" value="PAS domain"/>
    <property type="match status" value="1"/>
</dbReference>
<sequence length="663" mass="67724">MIANVLVAVSGGPTAGFAGMAGLGEGAIAGAFVVGAAFLAGYAVFRRSAAAACALAMVVFAGALEFAWLGLSPAAPPAAMVLLQGLFAAAAILFLSTTVRAARDNALLGGLMFAGALVLAGLGIINLVGRGDASGLMRFGLAGVGVFAVALAVSQALRDPGARLVLPGAIVALGAAALAAFGPGANTLAPHALFAFGVLAASIVALTDGAPGGRARNVVAETGLRAFEAADSIDDRRQEAAATSGEGEGRSQPRDEEDLLLSQTRLAQVLDYAGVAVWDWMPGRTHHSRALEAVLGAKNGDAAANLGDPEAIVGFLHPDDAALYRRTVLAREEGDGAFDAVLRLKNGRRARFRGARAVEPSGEIERLVVFIEQIEEPPATAAEKRPAKDADPLAASFSDALAKGEIQADFQPIVDLESGRVAGFETLARWRGGEDGAEKAAPEALVRAANAAGRGGALARFALREAAAYLAEQKRALGRDDLFVAFNASLAQLDDAFAEELRAVMAEHGLAPKSLVLELTETEAISDKAAATRLFKALKEAGAALAFDDFGAGFSSLSNLRAFAFDYLKIDKSFVAGLGADGGADKIVRAMAGLGRDLGMTVIAEGVETKEAADAARAAGCALGQGFALGEPAPKARAENAAPDPKRPAAETGRSPAWAGDLR</sequence>
<feature type="compositionally biased region" description="Basic and acidic residues" evidence="1">
    <location>
        <begin position="634"/>
        <end position="649"/>
    </location>
</feature>
<dbReference type="Proteomes" id="UP000198346">
    <property type="component" value="Unassembled WGS sequence"/>
</dbReference>
<evidence type="ECO:0000259" key="3">
    <source>
        <dbReference type="PROSITE" id="PS50883"/>
    </source>
</evidence>
<evidence type="ECO:0000313" key="5">
    <source>
        <dbReference type="Proteomes" id="UP000198346"/>
    </source>
</evidence>
<feature type="transmembrane region" description="Helical" evidence="2">
    <location>
        <begin position="135"/>
        <end position="157"/>
    </location>
</feature>
<dbReference type="Gene3D" id="3.20.20.450">
    <property type="entry name" value="EAL domain"/>
    <property type="match status" value="1"/>
</dbReference>
<dbReference type="AlphaFoldDB" id="A0A239PR31"/>
<protein>
    <submittedName>
        <fullName evidence="4">EAL domain, c-di-GMP-specific phosphodiesterase class I (Or its enzymatically inactive variant)</fullName>
    </submittedName>
</protein>
<feature type="transmembrane region" description="Helical" evidence="2">
    <location>
        <begin position="164"/>
        <end position="182"/>
    </location>
</feature>
<feature type="region of interest" description="Disordered" evidence="1">
    <location>
        <begin position="235"/>
        <end position="256"/>
    </location>
</feature>
<gene>
    <name evidence="4" type="ORF">SAMN06297382_1213</name>
</gene>
<dbReference type="InterPro" id="IPR001633">
    <property type="entry name" value="EAL_dom"/>
</dbReference>
<dbReference type="SMART" id="SM00052">
    <property type="entry name" value="EAL"/>
    <property type="match status" value="1"/>
</dbReference>
<feature type="domain" description="EAL" evidence="3">
    <location>
        <begin position="390"/>
        <end position="646"/>
    </location>
</feature>
<evidence type="ECO:0000256" key="2">
    <source>
        <dbReference type="SAM" id="Phobius"/>
    </source>
</evidence>
<name>A0A239PR31_9PROT</name>
<feature type="region of interest" description="Disordered" evidence="1">
    <location>
        <begin position="633"/>
        <end position="663"/>
    </location>
</feature>
<reference evidence="4 5" key="1">
    <citation type="submission" date="2017-07" db="EMBL/GenBank/DDBJ databases">
        <authorList>
            <person name="Sun Z.S."/>
            <person name="Albrecht U."/>
            <person name="Echele G."/>
            <person name="Lee C.C."/>
        </authorList>
    </citation>
    <scope>NUCLEOTIDE SEQUENCE [LARGE SCALE GENOMIC DNA]</scope>
    <source>
        <strain evidence="4 5">CGMCC 1.12710</strain>
    </source>
</reference>
<feature type="transmembrane region" description="Helical" evidence="2">
    <location>
        <begin position="52"/>
        <end position="71"/>
    </location>
</feature>
<keyword evidence="5" id="KW-1185">Reference proteome</keyword>
<proteinExistence type="predicted"/>
<dbReference type="InterPro" id="IPR050706">
    <property type="entry name" value="Cyclic-di-GMP_PDE-like"/>
</dbReference>
<keyword evidence="2" id="KW-0812">Transmembrane</keyword>
<keyword evidence="2" id="KW-0472">Membrane</keyword>
<dbReference type="Pfam" id="PF00563">
    <property type="entry name" value="EAL"/>
    <property type="match status" value="1"/>
</dbReference>
<feature type="transmembrane region" description="Helical" evidence="2">
    <location>
        <begin position="77"/>
        <end position="95"/>
    </location>
</feature>
<dbReference type="SUPFAM" id="SSF141868">
    <property type="entry name" value="EAL domain-like"/>
    <property type="match status" value="1"/>
</dbReference>
<organism evidence="4 5">
    <name type="scientific">Amphiplicatus metriothermophilus</name>
    <dbReference type="NCBI Taxonomy" id="1519374"/>
    <lineage>
        <taxon>Bacteria</taxon>
        <taxon>Pseudomonadati</taxon>
        <taxon>Pseudomonadota</taxon>
        <taxon>Alphaproteobacteria</taxon>
        <taxon>Parvularculales</taxon>
        <taxon>Parvularculaceae</taxon>
        <taxon>Amphiplicatus</taxon>
    </lineage>
</organism>
<dbReference type="PANTHER" id="PTHR33121">
    <property type="entry name" value="CYCLIC DI-GMP PHOSPHODIESTERASE PDEF"/>
    <property type="match status" value="1"/>
</dbReference>
<dbReference type="PROSITE" id="PS50883">
    <property type="entry name" value="EAL"/>
    <property type="match status" value="1"/>
</dbReference>
<evidence type="ECO:0000256" key="1">
    <source>
        <dbReference type="SAM" id="MobiDB-lite"/>
    </source>
</evidence>
<dbReference type="PANTHER" id="PTHR33121:SF70">
    <property type="entry name" value="SIGNALING PROTEIN YKOW"/>
    <property type="match status" value="1"/>
</dbReference>
<feature type="transmembrane region" description="Helical" evidence="2">
    <location>
        <begin position="107"/>
        <end position="129"/>
    </location>
</feature>
<dbReference type="EMBL" id="FZQA01000002">
    <property type="protein sequence ID" value="SNT72177.1"/>
    <property type="molecule type" value="Genomic_DNA"/>
</dbReference>
<accession>A0A239PR31</accession>
<dbReference type="CDD" id="cd01948">
    <property type="entry name" value="EAL"/>
    <property type="match status" value="1"/>
</dbReference>
<evidence type="ECO:0000313" key="4">
    <source>
        <dbReference type="EMBL" id="SNT72177.1"/>
    </source>
</evidence>
<dbReference type="GO" id="GO:0071111">
    <property type="term" value="F:cyclic-guanylate-specific phosphodiesterase activity"/>
    <property type="evidence" value="ECO:0007669"/>
    <property type="project" value="InterPro"/>
</dbReference>
<feature type="transmembrane region" description="Helical" evidence="2">
    <location>
        <begin position="27"/>
        <end position="45"/>
    </location>
</feature>